<keyword evidence="4" id="KW-1185">Reference proteome</keyword>
<dbReference type="GO" id="GO:0000049">
    <property type="term" value="F:tRNA binding"/>
    <property type="evidence" value="ECO:0007669"/>
    <property type="project" value="TreeGrafter"/>
</dbReference>
<evidence type="ECO:0000313" key="4">
    <source>
        <dbReference type="Proteomes" id="UP000077755"/>
    </source>
</evidence>
<dbReference type="PANTHER" id="PTHR42918:SF9">
    <property type="entry name" value="LYSINE--TRNA LIGASE"/>
    <property type="match status" value="1"/>
</dbReference>
<gene>
    <name evidence="2" type="ORF">DCAR_017982</name>
    <name evidence="3" type="ORF">DCAR_0520594</name>
</gene>
<proteinExistence type="predicted"/>
<organism evidence="2">
    <name type="scientific">Daucus carota subsp. sativus</name>
    <name type="common">Carrot</name>
    <dbReference type="NCBI Taxonomy" id="79200"/>
    <lineage>
        <taxon>Eukaryota</taxon>
        <taxon>Viridiplantae</taxon>
        <taxon>Streptophyta</taxon>
        <taxon>Embryophyta</taxon>
        <taxon>Tracheophyta</taxon>
        <taxon>Spermatophyta</taxon>
        <taxon>Magnoliopsida</taxon>
        <taxon>eudicotyledons</taxon>
        <taxon>Gunneridae</taxon>
        <taxon>Pentapetalae</taxon>
        <taxon>asterids</taxon>
        <taxon>campanulids</taxon>
        <taxon>Apiales</taxon>
        <taxon>Apiaceae</taxon>
        <taxon>Apioideae</taxon>
        <taxon>Scandiceae</taxon>
        <taxon>Daucinae</taxon>
        <taxon>Daucus</taxon>
        <taxon>Daucus sect. Daucus</taxon>
    </lineage>
</organism>
<dbReference type="AlphaFoldDB" id="A0A162A3M7"/>
<dbReference type="PANTHER" id="PTHR42918">
    <property type="entry name" value="LYSYL-TRNA SYNTHETASE"/>
    <property type="match status" value="1"/>
</dbReference>
<evidence type="ECO:0000313" key="3">
    <source>
        <dbReference type="EMBL" id="WOH01213.1"/>
    </source>
</evidence>
<name>A0A162A3M7_DAUCS</name>
<keyword evidence="1" id="KW-0547">Nucleotide-binding</keyword>
<protein>
    <submittedName>
        <fullName evidence="2">Uncharacterized protein</fullName>
    </submittedName>
</protein>
<accession>A0A162A3M7</accession>
<dbReference type="Proteomes" id="UP000077755">
    <property type="component" value="Chromosome 5"/>
</dbReference>
<dbReference type="GO" id="GO:0004824">
    <property type="term" value="F:lysine-tRNA ligase activity"/>
    <property type="evidence" value="ECO:0007669"/>
    <property type="project" value="TreeGrafter"/>
</dbReference>
<dbReference type="EMBL" id="LNRQ01000005">
    <property type="protein sequence ID" value="KZM94740.1"/>
    <property type="molecule type" value="Genomic_DNA"/>
</dbReference>
<dbReference type="InterPro" id="IPR012340">
    <property type="entry name" value="NA-bd_OB-fold"/>
</dbReference>
<reference evidence="2" key="1">
    <citation type="journal article" date="2016" name="Nat. Genet.">
        <title>A high-quality carrot genome assembly provides new insights into carotenoid accumulation and asterid genome evolution.</title>
        <authorList>
            <person name="Iorizzo M."/>
            <person name="Ellison S."/>
            <person name="Senalik D."/>
            <person name="Zeng P."/>
            <person name="Satapoomin P."/>
            <person name="Huang J."/>
            <person name="Bowman M."/>
            <person name="Iovene M."/>
            <person name="Sanseverino W."/>
            <person name="Cavagnaro P."/>
            <person name="Yildiz M."/>
            <person name="Macko-Podgorni A."/>
            <person name="Moranska E."/>
            <person name="Grzebelus E."/>
            <person name="Grzebelus D."/>
            <person name="Ashrafi H."/>
            <person name="Zheng Z."/>
            <person name="Cheng S."/>
            <person name="Spooner D."/>
            <person name="Van Deynze A."/>
            <person name="Simon P."/>
        </authorList>
    </citation>
    <scope>NUCLEOTIDE SEQUENCE [LARGE SCALE GENOMIC DNA]</scope>
    <source>
        <tissue evidence="2">Leaf</tissue>
    </source>
</reference>
<dbReference type="GO" id="GO:0006430">
    <property type="term" value="P:lysyl-tRNA aminoacylation"/>
    <property type="evidence" value="ECO:0007669"/>
    <property type="project" value="TreeGrafter"/>
</dbReference>
<dbReference type="Gramene" id="KZM94740">
    <property type="protein sequence ID" value="KZM94740"/>
    <property type="gene ID" value="DCAR_017982"/>
</dbReference>
<dbReference type="GO" id="GO:0005829">
    <property type="term" value="C:cytosol"/>
    <property type="evidence" value="ECO:0007669"/>
    <property type="project" value="TreeGrafter"/>
</dbReference>
<dbReference type="Gene3D" id="2.40.50.140">
    <property type="entry name" value="Nucleic acid-binding proteins"/>
    <property type="match status" value="1"/>
</dbReference>
<dbReference type="STRING" id="79200.A0A162A3M7"/>
<sequence length="170" mass="19147">MLPTGTLCCRTGTLNCRQVLSAVDGYTLLSTNRHCYWTTSASRADDCFFLYLYLVFLTLDFNIASALKKELRNKQKEDGWRRKEEEKAQNFAATASSHVQNSLAADGDDMDPVQYFANRIKAVNALKTAGINPYPHKFHVSMSILEYEKKYSGLNPGECLENVEVSLADM</sequence>
<dbReference type="SUPFAM" id="SSF50249">
    <property type="entry name" value="Nucleic acid-binding proteins"/>
    <property type="match status" value="1"/>
</dbReference>
<reference evidence="3" key="2">
    <citation type="submission" date="2022-03" db="EMBL/GenBank/DDBJ databases">
        <title>Draft title - Genomic analysis of global carrot germplasm unveils the trajectory of domestication and the origin of high carotenoid orange carrot.</title>
        <authorList>
            <person name="Iorizzo M."/>
            <person name="Ellison S."/>
            <person name="Senalik D."/>
            <person name="Macko-Podgorni A."/>
            <person name="Grzebelus D."/>
            <person name="Bostan H."/>
            <person name="Rolling W."/>
            <person name="Curaba J."/>
            <person name="Simon P."/>
        </authorList>
    </citation>
    <scope>NUCLEOTIDE SEQUENCE</scope>
    <source>
        <tissue evidence="3">Leaf</tissue>
    </source>
</reference>
<evidence type="ECO:0000313" key="2">
    <source>
        <dbReference type="EMBL" id="KZM94740.1"/>
    </source>
</evidence>
<evidence type="ECO:0000256" key="1">
    <source>
        <dbReference type="ARBA" id="ARBA00022741"/>
    </source>
</evidence>
<dbReference type="EMBL" id="CP093347">
    <property type="protein sequence ID" value="WOH01213.1"/>
    <property type="molecule type" value="Genomic_DNA"/>
</dbReference>